<comment type="caution">
    <text evidence="1">The sequence shown here is derived from an EMBL/GenBank/DDBJ whole genome shotgun (WGS) entry which is preliminary data.</text>
</comment>
<gene>
    <name evidence="1" type="ORF">AVEN_1939_1</name>
</gene>
<keyword evidence="2" id="KW-1185">Reference proteome</keyword>
<evidence type="ECO:0000313" key="1">
    <source>
        <dbReference type="EMBL" id="GBM50553.1"/>
    </source>
</evidence>
<sequence length="129" mass="14144">MALVPIVRGFVRWLQHSGETSVNDPKIKGSGQRTQYSSYGKFAFLVADPGQWYESGAISRNENSSGAMLSSEKLPVNEHERFDGIEYTVYLCCEGCGGTNCACSGTEYEYLLLDTQIISLSRAEVPCGN</sequence>
<dbReference type="EMBL" id="BGPR01001303">
    <property type="protein sequence ID" value="GBM50553.1"/>
    <property type="molecule type" value="Genomic_DNA"/>
</dbReference>
<protein>
    <submittedName>
        <fullName evidence="1">Uncharacterized protein</fullName>
    </submittedName>
</protein>
<proteinExistence type="predicted"/>
<accession>A0A4Y2GAB2</accession>
<dbReference type="Proteomes" id="UP000499080">
    <property type="component" value="Unassembled WGS sequence"/>
</dbReference>
<dbReference type="AlphaFoldDB" id="A0A4Y2GAB2"/>
<organism evidence="1 2">
    <name type="scientific">Araneus ventricosus</name>
    <name type="common">Orbweaver spider</name>
    <name type="synonym">Epeira ventricosa</name>
    <dbReference type="NCBI Taxonomy" id="182803"/>
    <lineage>
        <taxon>Eukaryota</taxon>
        <taxon>Metazoa</taxon>
        <taxon>Ecdysozoa</taxon>
        <taxon>Arthropoda</taxon>
        <taxon>Chelicerata</taxon>
        <taxon>Arachnida</taxon>
        <taxon>Araneae</taxon>
        <taxon>Araneomorphae</taxon>
        <taxon>Entelegynae</taxon>
        <taxon>Araneoidea</taxon>
        <taxon>Araneidae</taxon>
        <taxon>Araneus</taxon>
    </lineage>
</organism>
<name>A0A4Y2GAB2_ARAVE</name>
<reference evidence="1 2" key="1">
    <citation type="journal article" date="2019" name="Sci. Rep.">
        <title>Orb-weaving spider Araneus ventricosus genome elucidates the spidroin gene catalogue.</title>
        <authorList>
            <person name="Kono N."/>
            <person name="Nakamura H."/>
            <person name="Ohtoshi R."/>
            <person name="Moran D.A.P."/>
            <person name="Shinohara A."/>
            <person name="Yoshida Y."/>
            <person name="Fujiwara M."/>
            <person name="Mori M."/>
            <person name="Tomita M."/>
            <person name="Arakawa K."/>
        </authorList>
    </citation>
    <scope>NUCLEOTIDE SEQUENCE [LARGE SCALE GENOMIC DNA]</scope>
</reference>
<evidence type="ECO:0000313" key="2">
    <source>
        <dbReference type="Proteomes" id="UP000499080"/>
    </source>
</evidence>